<feature type="chain" id="PRO_5019814207" description="CopC domain-containing protein" evidence="1">
    <location>
        <begin position="21"/>
        <end position="147"/>
    </location>
</feature>
<evidence type="ECO:0000313" key="3">
    <source>
        <dbReference type="Proteomes" id="UP000301751"/>
    </source>
</evidence>
<dbReference type="AlphaFoldDB" id="A0A480ANS4"/>
<evidence type="ECO:0000256" key="1">
    <source>
        <dbReference type="SAM" id="SignalP"/>
    </source>
</evidence>
<proteinExistence type="predicted"/>
<name>A0A480ANS4_9BURK</name>
<feature type="signal peptide" evidence="1">
    <location>
        <begin position="1"/>
        <end position="20"/>
    </location>
</feature>
<sequence length="147" mass="15750">MKRLPWVVWAGWALSPAVQAHWLVSEAEAAAAQAAPTAPATRAVPAADAPRINLLAPSLTSAVASPTRIHLRFEAVAPAAIRPDSLRVRYGSFRLDITGRITAASRVTADGIDVAEAQLPKGAHRLFVEIQDTLGRTAERQLQFVVE</sequence>
<organism evidence="2 3">
    <name type="scientific">Pseudaquabacterium pictum</name>
    <dbReference type="NCBI Taxonomy" id="2315236"/>
    <lineage>
        <taxon>Bacteria</taxon>
        <taxon>Pseudomonadati</taxon>
        <taxon>Pseudomonadota</taxon>
        <taxon>Betaproteobacteria</taxon>
        <taxon>Burkholderiales</taxon>
        <taxon>Sphaerotilaceae</taxon>
        <taxon>Pseudaquabacterium</taxon>
    </lineage>
</organism>
<keyword evidence="1" id="KW-0732">Signal</keyword>
<comment type="caution">
    <text evidence="2">The sequence shown here is derived from an EMBL/GenBank/DDBJ whole genome shotgun (WGS) entry which is preliminary data.</text>
</comment>
<dbReference type="EMBL" id="BJCL01000004">
    <property type="protein sequence ID" value="GCL63111.1"/>
    <property type="molecule type" value="Genomic_DNA"/>
</dbReference>
<dbReference type="Proteomes" id="UP000301751">
    <property type="component" value="Unassembled WGS sequence"/>
</dbReference>
<evidence type="ECO:0008006" key="4">
    <source>
        <dbReference type="Google" id="ProtNLM"/>
    </source>
</evidence>
<evidence type="ECO:0000313" key="2">
    <source>
        <dbReference type="EMBL" id="GCL63111.1"/>
    </source>
</evidence>
<gene>
    <name evidence="2" type="ORF">AQPW35_21920</name>
</gene>
<protein>
    <recommendedName>
        <fullName evidence="4">CopC domain-containing protein</fullName>
    </recommendedName>
</protein>
<dbReference type="RefSeq" id="WP_162520768.1">
    <property type="nucleotide sequence ID" value="NZ_BJCL01000004.1"/>
</dbReference>
<keyword evidence="3" id="KW-1185">Reference proteome</keyword>
<accession>A0A480ANS4</accession>
<reference evidence="3" key="1">
    <citation type="submission" date="2019-03" db="EMBL/GenBank/DDBJ databases">
        <title>Aquabacterium pictum sp.nov., the first bacteriochlorophyll a-containing freshwater bacterium in the genus Aquabacterium of the class Betaproteobacteria.</title>
        <authorList>
            <person name="Hirose S."/>
            <person name="Tank M."/>
            <person name="Hara E."/>
            <person name="Tamaki H."/>
            <person name="Takaichi S."/>
            <person name="Haruta S."/>
            <person name="Hanada S."/>
        </authorList>
    </citation>
    <scope>NUCLEOTIDE SEQUENCE [LARGE SCALE GENOMIC DNA]</scope>
    <source>
        <strain evidence="3">W35</strain>
    </source>
</reference>